<dbReference type="EMBL" id="KZ669674">
    <property type="protein sequence ID" value="PPR84811.1"/>
    <property type="molecule type" value="Genomic_DNA"/>
</dbReference>
<name>A0A2P5W169_GOSBA</name>
<sequence>MAANLYDTAWGLVQLGAFVGVIGAYHLGPSDSFTFGDGVRLELLYRRPQIDEAAVLMTATGFSSLRSFRTTSCLRLEKSVERLDLSR</sequence>
<reference evidence="1 2" key="1">
    <citation type="submission" date="2015-01" db="EMBL/GenBank/DDBJ databases">
        <title>Genome of allotetraploid Gossypium barbadense reveals genomic plasticity and fiber elongation in cotton evolution.</title>
        <authorList>
            <person name="Chen X."/>
            <person name="Liu X."/>
            <person name="Zhao B."/>
            <person name="Zheng H."/>
            <person name="Hu Y."/>
            <person name="Lu G."/>
            <person name="Yang C."/>
            <person name="Chen J."/>
            <person name="Shan C."/>
            <person name="Zhang L."/>
            <person name="Zhou Y."/>
            <person name="Wang L."/>
            <person name="Guo W."/>
            <person name="Bai Y."/>
            <person name="Ruan J."/>
            <person name="Shangguan X."/>
            <person name="Mao Y."/>
            <person name="Jiang J."/>
            <person name="Zhu Y."/>
            <person name="Lei J."/>
            <person name="Kang H."/>
            <person name="Chen S."/>
            <person name="He X."/>
            <person name="Wang R."/>
            <person name="Wang Y."/>
            <person name="Chen J."/>
            <person name="Wang L."/>
            <person name="Yu S."/>
            <person name="Wang B."/>
            <person name="Wei J."/>
            <person name="Song S."/>
            <person name="Lu X."/>
            <person name="Gao Z."/>
            <person name="Gu W."/>
            <person name="Deng X."/>
            <person name="Ma D."/>
            <person name="Wang S."/>
            <person name="Liang W."/>
            <person name="Fang L."/>
            <person name="Cai C."/>
            <person name="Zhu X."/>
            <person name="Zhou B."/>
            <person name="Zhang Y."/>
            <person name="Chen Z."/>
            <person name="Xu S."/>
            <person name="Zhu R."/>
            <person name="Wang S."/>
            <person name="Zhang T."/>
            <person name="Zhao G."/>
        </authorList>
    </citation>
    <scope>NUCLEOTIDE SEQUENCE [LARGE SCALE GENOMIC DNA]</scope>
    <source>
        <strain evidence="2">cv. Xinhai21</strain>
        <tissue evidence="1">Leaf</tissue>
    </source>
</reference>
<accession>A0A2P5W169</accession>
<gene>
    <name evidence="1" type="ORF">GOBAR_AA35901</name>
</gene>
<evidence type="ECO:0000313" key="2">
    <source>
        <dbReference type="Proteomes" id="UP000239757"/>
    </source>
</evidence>
<organism evidence="1 2">
    <name type="scientific">Gossypium barbadense</name>
    <name type="common">Sea Island cotton</name>
    <name type="synonym">Hibiscus barbadensis</name>
    <dbReference type="NCBI Taxonomy" id="3634"/>
    <lineage>
        <taxon>Eukaryota</taxon>
        <taxon>Viridiplantae</taxon>
        <taxon>Streptophyta</taxon>
        <taxon>Embryophyta</taxon>
        <taxon>Tracheophyta</taxon>
        <taxon>Spermatophyta</taxon>
        <taxon>Magnoliopsida</taxon>
        <taxon>eudicotyledons</taxon>
        <taxon>Gunneridae</taxon>
        <taxon>Pentapetalae</taxon>
        <taxon>rosids</taxon>
        <taxon>malvids</taxon>
        <taxon>Malvales</taxon>
        <taxon>Malvaceae</taxon>
        <taxon>Malvoideae</taxon>
        <taxon>Gossypium</taxon>
    </lineage>
</organism>
<dbReference type="Proteomes" id="UP000239757">
    <property type="component" value="Unassembled WGS sequence"/>
</dbReference>
<protein>
    <submittedName>
        <fullName evidence="1">Uncharacterized protein</fullName>
    </submittedName>
</protein>
<evidence type="ECO:0000313" key="1">
    <source>
        <dbReference type="EMBL" id="PPR84811.1"/>
    </source>
</evidence>
<dbReference type="AlphaFoldDB" id="A0A2P5W169"/>
<proteinExistence type="predicted"/>